<accession>A0AAD5J906</accession>
<evidence type="ECO:0000313" key="2">
    <source>
        <dbReference type="Proteomes" id="UP001064489"/>
    </source>
</evidence>
<evidence type="ECO:0000313" key="1">
    <source>
        <dbReference type="EMBL" id="KAI9191167.1"/>
    </source>
</evidence>
<name>A0AAD5J906_ACENE</name>
<dbReference type="AlphaFoldDB" id="A0AAD5J906"/>
<dbReference type="EMBL" id="JAJSOW010000004">
    <property type="protein sequence ID" value="KAI9191167.1"/>
    <property type="molecule type" value="Genomic_DNA"/>
</dbReference>
<dbReference type="Proteomes" id="UP001064489">
    <property type="component" value="Chromosome 6"/>
</dbReference>
<comment type="caution">
    <text evidence="1">The sequence shown here is derived from an EMBL/GenBank/DDBJ whole genome shotgun (WGS) entry which is preliminary data.</text>
</comment>
<sequence length="94" mass="10636">MREARRGGLASLVRSERGFASPICEQRRSCFLHSLSREARAYLLRTKMSRLLITLPSFVIEEGPLELSLSLSLSLSHLPLSAETLSIYICWEVE</sequence>
<keyword evidence="2" id="KW-1185">Reference proteome</keyword>
<proteinExistence type="predicted"/>
<reference evidence="1" key="2">
    <citation type="submission" date="2023-02" db="EMBL/GenBank/DDBJ databases">
        <authorList>
            <person name="Swenson N.G."/>
            <person name="Wegrzyn J.L."/>
            <person name="Mcevoy S.L."/>
        </authorList>
    </citation>
    <scope>NUCLEOTIDE SEQUENCE</scope>
    <source>
        <strain evidence="1">91603</strain>
        <tissue evidence="1">Leaf</tissue>
    </source>
</reference>
<organism evidence="1 2">
    <name type="scientific">Acer negundo</name>
    <name type="common">Box elder</name>
    <dbReference type="NCBI Taxonomy" id="4023"/>
    <lineage>
        <taxon>Eukaryota</taxon>
        <taxon>Viridiplantae</taxon>
        <taxon>Streptophyta</taxon>
        <taxon>Embryophyta</taxon>
        <taxon>Tracheophyta</taxon>
        <taxon>Spermatophyta</taxon>
        <taxon>Magnoliopsida</taxon>
        <taxon>eudicotyledons</taxon>
        <taxon>Gunneridae</taxon>
        <taxon>Pentapetalae</taxon>
        <taxon>rosids</taxon>
        <taxon>malvids</taxon>
        <taxon>Sapindales</taxon>
        <taxon>Sapindaceae</taxon>
        <taxon>Hippocastanoideae</taxon>
        <taxon>Acereae</taxon>
        <taxon>Acer</taxon>
    </lineage>
</organism>
<reference evidence="1" key="1">
    <citation type="journal article" date="2022" name="Plant J.">
        <title>Strategies of tolerance reflected in two North American maple genomes.</title>
        <authorList>
            <person name="McEvoy S.L."/>
            <person name="Sezen U.U."/>
            <person name="Trouern-Trend A."/>
            <person name="McMahon S.M."/>
            <person name="Schaberg P.G."/>
            <person name="Yang J."/>
            <person name="Wegrzyn J.L."/>
            <person name="Swenson N.G."/>
        </authorList>
    </citation>
    <scope>NUCLEOTIDE SEQUENCE</scope>
    <source>
        <strain evidence="1">91603</strain>
    </source>
</reference>
<protein>
    <submittedName>
        <fullName evidence="1">Uncharacterized protein</fullName>
    </submittedName>
</protein>
<gene>
    <name evidence="1" type="ORF">LWI28_004605</name>
</gene>